<dbReference type="Pfam" id="PF02796">
    <property type="entry name" value="HTH_7"/>
    <property type="match status" value="1"/>
</dbReference>
<dbReference type="RefSeq" id="WP_235182764.1">
    <property type="nucleotide sequence ID" value="NZ_BAVS01000016.1"/>
</dbReference>
<feature type="domain" description="HTH IS21-type" evidence="1">
    <location>
        <begin position="5"/>
        <end position="70"/>
    </location>
</feature>
<gene>
    <name evidence="2" type="ORF">JCM21714_2900</name>
</gene>
<evidence type="ECO:0000313" key="2">
    <source>
        <dbReference type="EMBL" id="GAE93795.1"/>
    </source>
</evidence>
<dbReference type="STRING" id="1298598.JCM21714_2900"/>
<dbReference type="Gene3D" id="1.10.10.60">
    <property type="entry name" value="Homeodomain-like"/>
    <property type="match status" value="1"/>
</dbReference>
<dbReference type="InterPro" id="IPR017894">
    <property type="entry name" value="HTH_IS21_transposase_type"/>
</dbReference>
<dbReference type="InterPro" id="IPR009057">
    <property type="entry name" value="Homeodomain-like_sf"/>
</dbReference>
<accession>W4VK73</accession>
<dbReference type="SUPFAM" id="SSF46689">
    <property type="entry name" value="Homeodomain-like"/>
    <property type="match status" value="1"/>
</dbReference>
<dbReference type="AlphaFoldDB" id="W4VK73"/>
<dbReference type="InterPro" id="IPR006120">
    <property type="entry name" value="Resolvase_HTH_dom"/>
</dbReference>
<dbReference type="GO" id="GO:0003677">
    <property type="term" value="F:DNA binding"/>
    <property type="evidence" value="ECO:0007669"/>
    <property type="project" value="InterPro"/>
</dbReference>
<dbReference type="PROSITE" id="PS50531">
    <property type="entry name" value="HTH_IS21"/>
    <property type="match status" value="1"/>
</dbReference>
<dbReference type="eggNOG" id="COG4584">
    <property type="taxonomic scope" value="Bacteria"/>
</dbReference>
<reference evidence="2 3" key="1">
    <citation type="journal article" date="2014" name="Genome Announc.">
        <title>Draft Genome Sequence of the Boron-Tolerant and Moderately Halotolerant Bacterium Gracilibacillus boraciitolerans JCM 21714T.</title>
        <authorList>
            <person name="Ahmed I."/>
            <person name="Oshima K."/>
            <person name="Suda W."/>
            <person name="Kitamura K."/>
            <person name="Iida T."/>
            <person name="Ohmori Y."/>
            <person name="Fujiwara T."/>
            <person name="Hattori M."/>
            <person name="Ohkuma M."/>
        </authorList>
    </citation>
    <scope>NUCLEOTIDE SEQUENCE [LARGE SCALE GENOMIC DNA]</scope>
    <source>
        <strain evidence="2 3">JCM 21714</strain>
    </source>
</reference>
<dbReference type="Proteomes" id="UP000019102">
    <property type="component" value="Unassembled WGS sequence"/>
</dbReference>
<proteinExistence type="predicted"/>
<evidence type="ECO:0000259" key="1">
    <source>
        <dbReference type="PROSITE" id="PS50531"/>
    </source>
</evidence>
<keyword evidence="3" id="KW-1185">Reference proteome</keyword>
<dbReference type="GO" id="GO:0000150">
    <property type="term" value="F:DNA strand exchange activity"/>
    <property type="evidence" value="ECO:0007669"/>
    <property type="project" value="InterPro"/>
</dbReference>
<dbReference type="EMBL" id="BAVS01000016">
    <property type="protein sequence ID" value="GAE93795.1"/>
    <property type="molecule type" value="Genomic_DNA"/>
</dbReference>
<protein>
    <submittedName>
        <fullName evidence="2">Transposase A of IS643</fullName>
    </submittedName>
</protein>
<organism evidence="2 3">
    <name type="scientific">Gracilibacillus boraciitolerans JCM 21714</name>
    <dbReference type="NCBI Taxonomy" id="1298598"/>
    <lineage>
        <taxon>Bacteria</taxon>
        <taxon>Bacillati</taxon>
        <taxon>Bacillota</taxon>
        <taxon>Bacilli</taxon>
        <taxon>Bacillales</taxon>
        <taxon>Bacillaceae</taxon>
        <taxon>Gracilibacillus</taxon>
    </lineage>
</organism>
<evidence type="ECO:0000313" key="3">
    <source>
        <dbReference type="Proteomes" id="UP000019102"/>
    </source>
</evidence>
<sequence>MEKWMIYSEIMQLKQKGFSIAAISKKLNISRNTIYSYMNMTPEEFDHWIHGSMTRSKKLDPYHNTILGWLKEHQDLSGHRFMIG</sequence>
<name>W4VK73_9BACI</name>
<comment type="caution">
    <text evidence="2">The sequence shown here is derived from an EMBL/GenBank/DDBJ whole genome shotgun (WGS) entry which is preliminary data.</text>
</comment>